<sequence length="88" mass="10509">MCARNEISQLWKSGPHAEHWHYLDAAHDDWQRRPETMDRFLDGVDEDRAVGYFVGVTEVEYRSQLQARDLTAAERDRRQERPPQQRAR</sequence>
<evidence type="ECO:0000313" key="3">
    <source>
        <dbReference type="Proteomes" id="UP000323876"/>
    </source>
</evidence>
<dbReference type="AlphaFoldDB" id="A0A5N0E754"/>
<evidence type="ECO:0000256" key="1">
    <source>
        <dbReference type="SAM" id="MobiDB-lite"/>
    </source>
</evidence>
<dbReference type="Proteomes" id="UP000323876">
    <property type="component" value="Unassembled WGS sequence"/>
</dbReference>
<keyword evidence="3" id="KW-1185">Reference proteome</keyword>
<dbReference type="EMBL" id="VXLC01000021">
    <property type="protein sequence ID" value="KAA8884249.1"/>
    <property type="molecule type" value="Genomic_DNA"/>
</dbReference>
<accession>A0A5N0E754</accession>
<dbReference type="RefSeq" id="WP_150406228.1">
    <property type="nucleotide sequence ID" value="NZ_VXLC01000021.1"/>
</dbReference>
<comment type="caution">
    <text evidence="2">The sequence shown here is derived from an EMBL/GenBank/DDBJ whole genome shotgun (WGS) entry which is preliminary data.</text>
</comment>
<gene>
    <name evidence="2" type="ORF">F3087_34055</name>
</gene>
<feature type="compositionally biased region" description="Basic and acidic residues" evidence="1">
    <location>
        <begin position="71"/>
        <end position="88"/>
    </location>
</feature>
<reference evidence="2 3" key="1">
    <citation type="submission" date="2019-09" db="EMBL/GenBank/DDBJ databases">
        <authorList>
            <person name="Wang X."/>
        </authorList>
    </citation>
    <scope>NUCLEOTIDE SEQUENCE [LARGE SCALE GENOMIC DNA]</scope>
    <source>
        <strain evidence="2 3">CICC 11023</strain>
    </source>
</reference>
<dbReference type="OrthoDB" id="4571290at2"/>
<feature type="region of interest" description="Disordered" evidence="1">
    <location>
        <begin position="65"/>
        <end position="88"/>
    </location>
</feature>
<protein>
    <submittedName>
        <fullName evidence="2">Uncharacterized protein</fullName>
    </submittedName>
</protein>
<proteinExistence type="predicted"/>
<name>A0A5N0E754_9NOCA</name>
<evidence type="ECO:0000313" key="2">
    <source>
        <dbReference type="EMBL" id="KAA8884249.1"/>
    </source>
</evidence>
<organism evidence="2 3">
    <name type="scientific">Nocardia colli</name>
    <dbReference type="NCBI Taxonomy" id="2545717"/>
    <lineage>
        <taxon>Bacteria</taxon>
        <taxon>Bacillati</taxon>
        <taxon>Actinomycetota</taxon>
        <taxon>Actinomycetes</taxon>
        <taxon>Mycobacteriales</taxon>
        <taxon>Nocardiaceae</taxon>
        <taxon>Nocardia</taxon>
    </lineage>
</organism>